<dbReference type="Gene3D" id="2.40.50.90">
    <property type="match status" value="1"/>
</dbReference>
<dbReference type="PANTHER" id="PTHR12302:SF26">
    <property type="entry name" value="BLR1266 PROTEIN"/>
    <property type="match status" value="1"/>
</dbReference>
<dbReference type="Proteomes" id="UP000024329">
    <property type="component" value="Unassembled WGS sequence"/>
</dbReference>
<dbReference type="eggNOG" id="COG1525">
    <property type="taxonomic scope" value="Bacteria"/>
</dbReference>
<feature type="domain" description="TNase-like" evidence="3">
    <location>
        <begin position="19"/>
        <end position="142"/>
    </location>
</feature>
<reference evidence="4 5" key="1">
    <citation type="submission" date="2014-03" db="EMBL/GenBank/DDBJ databases">
        <title>Whole genome sequence of Novosphingobium resinovorum KF1.</title>
        <authorList>
            <person name="Gan H.M."/>
            <person name="Gan H.Y."/>
            <person name="Chew T.H."/>
            <person name="Savka M.A."/>
        </authorList>
    </citation>
    <scope>NUCLEOTIDE SEQUENCE [LARGE SCALE GENOMIC DNA]</scope>
    <source>
        <strain evidence="4 5">KF1</strain>
    </source>
</reference>
<keyword evidence="2" id="KW-0732">Signal</keyword>
<dbReference type="InterPro" id="IPR008613">
    <property type="entry name" value="Excalibur_Ca-bd_domain"/>
</dbReference>
<feature type="signal peptide" evidence="2">
    <location>
        <begin position="1"/>
        <end position="19"/>
    </location>
</feature>
<evidence type="ECO:0000256" key="1">
    <source>
        <dbReference type="SAM" id="MobiDB-lite"/>
    </source>
</evidence>
<gene>
    <name evidence="4" type="ORF">BV97_00672</name>
</gene>
<feature type="chain" id="PRO_5001557162" evidence="2">
    <location>
        <begin position="20"/>
        <end position="221"/>
    </location>
</feature>
<dbReference type="PANTHER" id="PTHR12302">
    <property type="entry name" value="EBNA2 BINDING PROTEIN P100"/>
    <property type="match status" value="1"/>
</dbReference>
<dbReference type="SUPFAM" id="SSF50199">
    <property type="entry name" value="Staphylococcal nuclease"/>
    <property type="match status" value="1"/>
</dbReference>
<comment type="caution">
    <text evidence="4">The sequence shown here is derived from an EMBL/GenBank/DDBJ whole genome shotgun (WGS) entry which is preliminary data.</text>
</comment>
<organism evidence="4 5">
    <name type="scientific">Novosphingobium resinovorum</name>
    <dbReference type="NCBI Taxonomy" id="158500"/>
    <lineage>
        <taxon>Bacteria</taxon>
        <taxon>Pseudomonadati</taxon>
        <taxon>Pseudomonadota</taxon>
        <taxon>Alphaproteobacteria</taxon>
        <taxon>Sphingomonadales</taxon>
        <taxon>Sphingomonadaceae</taxon>
        <taxon>Novosphingobium</taxon>
    </lineage>
</organism>
<dbReference type="AlphaFoldDB" id="A0A031K6S2"/>
<dbReference type="PROSITE" id="PS50830">
    <property type="entry name" value="TNASE_3"/>
    <property type="match status" value="1"/>
</dbReference>
<evidence type="ECO:0000313" key="4">
    <source>
        <dbReference type="EMBL" id="EZP84909.1"/>
    </source>
</evidence>
<name>A0A031K6S2_9SPHN</name>
<dbReference type="Pfam" id="PF05901">
    <property type="entry name" value="Excalibur"/>
    <property type="match status" value="1"/>
</dbReference>
<dbReference type="InterPro" id="IPR016071">
    <property type="entry name" value="Staphylococal_nuclease_OB-fold"/>
</dbReference>
<proteinExistence type="predicted"/>
<dbReference type="InterPro" id="IPR035437">
    <property type="entry name" value="SNase_OB-fold_sf"/>
</dbReference>
<protein>
    <submittedName>
        <fullName evidence="4">Micrococcal nuclease-like nuclease</fullName>
    </submittedName>
</protein>
<dbReference type="PATRIC" id="fig|158500.4.peg.689"/>
<dbReference type="Pfam" id="PF00565">
    <property type="entry name" value="SNase"/>
    <property type="match status" value="1"/>
</dbReference>
<dbReference type="RefSeq" id="WP_051586700.1">
    <property type="nucleotide sequence ID" value="NZ_JFYZ01000001.1"/>
</dbReference>
<feature type="region of interest" description="Disordered" evidence="1">
    <location>
        <begin position="192"/>
        <end position="221"/>
    </location>
</feature>
<dbReference type="STRING" id="158500.BES08_03420"/>
<sequence length="221" mass="23175">MKSWILPALLVAAVSPASAEDFAGAGRAVDGDSLFVGGREVRLFGIDAPEYRQTCRVNWSNWSCGSDAAAALRAMVDARQLTCSSRDRDVYGRTVASCRAGGVDLAAAMLEKGLAIALDNAPASYAALADHSKAQRAGIWGSEFDAPAIYRAANPRNSGARVVSATMPRPVVARSVPSGAFRSCAEARAAGAAPMRRGQPGYNPQLDGDGDGIACEPYRRR</sequence>
<evidence type="ECO:0000259" key="3">
    <source>
        <dbReference type="PROSITE" id="PS50830"/>
    </source>
</evidence>
<dbReference type="SMART" id="SM00318">
    <property type="entry name" value="SNc"/>
    <property type="match status" value="1"/>
</dbReference>
<evidence type="ECO:0000256" key="2">
    <source>
        <dbReference type="SAM" id="SignalP"/>
    </source>
</evidence>
<accession>A0A031K6S2</accession>
<dbReference type="EMBL" id="JFYZ01000001">
    <property type="protein sequence ID" value="EZP84909.1"/>
    <property type="molecule type" value="Genomic_DNA"/>
</dbReference>
<dbReference type="SMART" id="SM00894">
    <property type="entry name" value="Excalibur"/>
    <property type="match status" value="1"/>
</dbReference>
<evidence type="ECO:0000313" key="5">
    <source>
        <dbReference type="Proteomes" id="UP000024329"/>
    </source>
</evidence>